<keyword evidence="5 6" id="KW-0378">Hydrolase</keyword>
<dbReference type="SUPFAM" id="SSF69065">
    <property type="entry name" value="RNase III domain-like"/>
    <property type="match status" value="1"/>
</dbReference>
<dbReference type="OrthoDB" id="46571at2"/>
<protein>
    <recommendedName>
        <fullName evidence="6">Mini-ribonuclease 3</fullName>
        <shortName evidence="6">Mini-3</shortName>
        <shortName evidence="6">Mini-RNase 3</shortName>
        <ecNumber evidence="6">3.1.26.-</ecNumber>
    </recommendedName>
    <alternativeName>
        <fullName evidence="6">Mini-RNase III</fullName>
        <shortName evidence="6">Mini-III</shortName>
    </alternativeName>
</protein>
<dbReference type="AlphaFoldDB" id="A0A4R3MLZ4"/>
<keyword evidence="6" id="KW-0963">Cytoplasm</keyword>
<evidence type="ECO:0000256" key="2">
    <source>
        <dbReference type="ARBA" id="ARBA00022552"/>
    </source>
</evidence>
<keyword evidence="6" id="KW-0694">RNA-binding</keyword>
<reference evidence="8 9" key="1">
    <citation type="submission" date="2019-03" db="EMBL/GenBank/DDBJ databases">
        <title>Genomic Encyclopedia of Type Strains, Phase IV (KMG-IV): sequencing the most valuable type-strain genomes for metagenomic binning, comparative biology and taxonomic classification.</title>
        <authorList>
            <person name="Goeker M."/>
        </authorList>
    </citation>
    <scope>NUCLEOTIDE SEQUENCE [LARGE SCALE GENOMIC DNA]</scope>
    <source>
        <strain evidence="8 9">DSM 24629</strain>
    </source>
</reference>
<comment type="subunit">
    <text evidence="6">Homodimer.</text>
</comment>
<feature type="domain" description="RNase III" evidence="7">
    <location>
        <begin position="6"/>
        <end position="141"/>
    </location>
</feature>
<dbReference type="InterPro" id="IPR008226">
    <property type="entry name" value="Mini3_fam"/>
</dbReference>
<dbReference type="PANTHER" id="PTHR34276">
    <property type="entry name" value="MINI-RIBONUCLEASE 3"/>
    <property type="match status" value="1"/>
</dbReference>
<keyword evidence="1 6" id="KW-0690">Ribosome biogenesis</keyword>
<accession>A0A4R3MLZ4</accession>
<dbReference type="PIRSF" id="PIRSF005520">
    <property type="entry name" value="UCP005520"/>
    <property type="match status" value="1"/>
</dbReference>
<dbReference type="GO" id="GO:0005737">
    <property type="term" value="C:cytoplasm"/>
    <property type="evidence" value="ECO:0007669"/>
    <property type="project" value="UniProtKB-SubCell"/>
</dbReference>
<name>A0A4R3MLZ4_9FIRM</name>
<organism evidence="8 9">
    <name type="scientific">Natranaerovirga pectinivora</name>
    <dbReference type="NCBI Taxonomy" id="682400"/>
    <lineage>
        <taxon>Bacteria</taxon>
        <taxon>Bacillati</taxon>
        <taxon>Bacillota</taxon>
        <taxon>Clostridia</taxon>
        <taxon>Lachnospirales</taxon>
        <taxon>Natranaerovirgaceae</taxon>
        <taxon>Natranaerovirga</taxon>
    </lineage>
</organism>
<evidence type="ECO:0000256" key="1">
    <source>
        <dbReference type="ARBA" id="ARBA00022517"/>
    </source>
</evidence>
<evidence type="ECO:0000259" key="7">
    <source>
        <dbReference type="SMART" id="SM00535"/>
    </source>
</evidence>
<dbReference type="GO" id="GO:0006364">
    <property type="term" value="P:rRNA processing"/>
    <property type="evidence" value="ECO:0007669"/>
    <property type="project" value="UniProtKB-UniRule"/>
</dbReference>
<evidence type="ECO:0000256" key="5">
    <source>
        <dbReference type="ARBA" id="ARBA00022801"/>
    </source>
</evidence>
<dbReference type="RefSeq" id="WP_132251628.1">
    <property type="nucleotide sequence ID" value="NZ_SMAL01000003.1"/>
</dbReference>
<dbReference type="EC" id="3.1.26.-" evidence="6"/>
<dbReference type="PANTHER" id="PTHR34276:SF1">
    <property type="entry name" value="MINI-RIBONUCLEASE 3"/>
    <property type="match status" value="1"/>
</dbReference>
<comment type="cofactor">
    <cofactor evidence="6">
        <name>Mg(2+)</name>
        <dbReference type="ChEBI" id="CHEBI:18420"/>
    </cofactor>
</comment>
<dbReference type="InterPro" id="IPR000999">
    <property type="entry name" value="RNase_III_dom"/>
</dbReference>
<sequence>MKELMAYMKTQLELKDYDLKTYSPLVLAYIGDIFYDLIIKTKIVTNGNAPVNNLHRRCSNLVKAKTQATIMKYLIEELTLEEEAVYKRGRNAKSGSNPKSSSVTEYRIATGLEALIGYLYLDGQYERVIDLVRIGLEKLEAGSSNE</sequence>
<feature type="active site" evidence="6">
    <location>
        <position position="32"/>
    </location>
</feature>
<comment type="function">
    <text evidence="6">Involved in correct processing of both the 5' and 3' ends of 23S rRNA precursor. Processes 30S rRNA precursor transcript even in absence of ribonuclease 3 (Rnc); Rnc processes 30S rRNA into smaller rRNA precursors.</text>
</comment>
<dbReference type="GO" id="GO:0004525">
    <property type="term" value="F:ribonuclease III activity"/>
    <property type="evidence" value="ECO:0007669"/>
    <property type="project" value="InterPro"/>
</dbReference>
<dbReference type="HAMAP" id="MF_01468">
    <property type="entry name" value="RNase_Mini_III"/>
    <property type="match status" value="1"/>
</dbReference>
<dbReference type="GO" id="GO:0019843">
    <property type="term" value="F:rRNA binding"/>
    <property type="evidence" value="ECO:0007669"/>
    <property type="project" value="UniProtKB-UniRule"/>
</dbReference>
<evidence type="ECO:0000313" key="9">
    <source>
        <dbReference type="Proteomes" id="UP000294902"/>
    </source>
</evidence>
<keyword evidence="6" id="KW-0699">rRNA-binding</keyword>
<keyword evidence="2 6" id="KW-0698">rRNA processing</keyword>
<keyword evidence="9" id="KW-1185">Reference proteome</keyword>
<dbReference type="SMART" id="SM00535">
    <property type="entry name" value="RIBOc"/>
    <property type="match status" value="1"/>
</dbReference>
<keyword evidence="4 6" id="KW-0255">Endonuclease</keyword>
<evidence type="ECO:0000256" key="3">
    <source>
        <dbReference type="ARBA" id="ARBA00022722"/>
    </source>
</evidence>
<comment type="similarity">
    <text evidence="6">Belongs to the MrnC RNase family.</text>
</comment>
<comment type="subcellular location">
    <subcellularLocation>
        <location evidence="6">Cytoplasm</location>
    </subcellularLocation>
</comment>
<dbReference type="Proteomes" id="UP000294902">
    <property type="component" value="Unassembled WGS sequence"/>
</dbReference>
<keyword evidence="6" id="KW-0460">Magnesium</keyword>
<evidence type="ECO:0000256" key="4">
    <source>
        <dbReference type="ARBA" id="ARBA00022759"/>
    </source>
</evidence>
<dbReference type="CDD" id="cd00593">
    <property type="entry name" value="RIBOc"/>
    <property type="match status" value="1"/>
</dbReference>
<gene>
    <name evidence="6" type="primary">mrnC</name>
    <name evidence="8" type="ORF">EDC18_103439</name>
</gene>
<keyword evidence="3 6" id="KW-0540">Nuclease</keyword>
<dbReference type="InterPro" id="IPR036389">
    <property type="entry name" value="RNase_III_sf"/>
</dbReference>
<comment type="caution">
    <text evidence="8">The sequence shown here is derived from an EMBL/GenBank/DDBJ whole genome shotgun (WGS) entry which is preliminary data.</text>
</comment>
<dbReference type="Pfam" id="PF00636">
    <property type="entry name" value="Ribonuclease_3"/>
    <property type="match status" value="1"/>
</dbReference>
<evidence type="ECO:0000256" key="6">
    <source>
        <dbReference type="HAMAP-Rule" id="MF_01468"/>
    </source>
</evidence>
<dbReference type="Gene3D" id="1.10.1520.10">
    <property type="entry name" value="Ribonuclease III domain"/>
    <property type="match status" value="1"/>
</dbReference>
<evidence type="ECO:0000313" key="8">
    <source>
        <dbReference type="EMBL" id="TCT15726.1"/>
    </source>
</evidence>
<proteinExistence type="inferred from homology"/>
<dbReference type="EMBL" id="SMAL01000003">
    <property type="protein sequence ID" value="TCT15726.1"/>
    <property type="molecule type" value="Genomic_DNA"/>
</dbReference>